<dbReference type="Proteomes" id="UP000789739">
    <property type="component" value="Unassembled WGS sequence"/>
</dbReference>
<accession>A0A9N9FEB0</accession>
<dbReference type="OrthoDB" id="2403385at2759"/>
<gene>
    <name evidence="1" type="ORF">PBRASI_LOCUS3953</name>
</gene>
<feature type="non-terminal residue" evidence="1">
    <location>
        <position position="174"/>
    </location>
</feature>
<organism evidence="1 2">
    <name type="scientific">Paraglomus brasilianum</name>
    <dbReference type="NCBI Taxonomy" id="144538"/>
    <lineage>
        <taxon>Eukaryota</taxon>
        <taxon>Fungi</taxon>
        <taxon>Fungi incertae sedis</taxon>
        <taxon>Mucoromycota</taxon>
        <taxon>Glomeromycotina</taxon>
        <taxon>Glomeromycetes</taxon>
        <taxon>Paraglomerales</taxon>
        <taxon>Paraglomeraceae</taxon>
        <taxon>Paraglomus</taxon>
    </lineage>
</organism>
<name>A0A9N9FEB0_9GLOM</name>
<proteinExistence type="predicted"/>
<evidence type="ECO:0000313" key="1">
    <source>
        <dbReference type="EMBL" id="CAG8527762.1"/>
    </source>
</evidence>
<comment type="caution">
    <text evidence="1">The sequence shown here is derived from an EMBL/GenBank/DDBJ whole genome shotgun (WGS) entry which is preliminary data.</text>
</comment>
<protein>
    <submittedName>
        <fullName evidence="1">683_t:CDS:1</fullName>
    </submittedName>
</protein>
<reference evidence="1" key="1">
    <citation type="submission" date="2021-06" db="EMBL/GenBank/DDBJ databases">
        <authorList>
            <person name="Kallberg Y."/>
            <person name="Tangrot J."/>
            <person name="Rosling A."/>
        </authorList>
    </citation>
    <scope>NUCLEOTIDE SEQUENCE</scope>
    <source>
        <strain evidence="1">BR232B</strain>
    </source>
</reference>
<dbReference type="AlphaFoldDB" id="A0A9N9FEB0"/>
<evidence type="ECO:0000313" key="2">
    <source>
        <dbReference type="Proteomes" id="UP000789739"/>
    </source>
</evidence>
<dbReference type="EMBL" id="CAJVPI010000380">
    <property type="protein sequence ID" value="CAG8527762.1"/>
    <property type="molecule type" value="Genomic_DNA"/>
</dbReference>
<sequence length="174" mass="19534">MESNWRKVETKIADSLPEIDASIKLLLEKNSWEVLKAKVQRRQGKTILAADGDLCKRPGEQLQLVGNMFFERIVEIFNNAKAIYDRVIAESQDSVGEILSNINNMINDLGRIILDVEEPERSALTRLGLTAFDGDERYDGISIIKPISIPSAVDKEPVDVRLQVHAAHVLLENL</sequence>
<keyword evidence="2" id="KW-1185">Reference proteome</keyword>